<proteinExistence type="predicted"/>
<dbReference type="Proteomes" id="UP000270296">
    <property type="component" value="Unassembled WGS sequence"/>
</dbReference>
<dbReference type="WBParaSite" id="SBAD_0000993501-mRNA-1">
    <property type="protein sequence ID" value="SBAD_0000993501-mRNA-1"/>
    <property type="gene ID" value="SBAD_0000993501"/>
</dbReference>
<dbReference type="InterPro" id="IPR008979">
    <property type="entry name" value="Galactose-bd-like_sf"/>
</dbReference>
<keyword evidence="2" id="KW-1185">Reference proteome</keyword>
<dbReference type="GO" id="GO:0008344">
    <property type="term" value="P:adult locomotory behavior"/>
    <property type="evidence" value="ECO:0007669"/>
    <property type="project" value="TreeGrafter"/>
</dbReference>
<evidence type="ECO:0000313" key="2">
    <source>
        <dbReference type="Proteomes" id="UP000270296"/>
    </source>
</evidence>
<evidence type="ECO:0000313" key="1">
    <source>
        <dbReference type="EMBL" id="VDP24105.1"/>
    </source>
</evidence>
<dbReference type="Gene3D" id="2.60.120.260">
    <property type="entry name" value="Galactose-binding domain-like"/>
    <property type="match status" value="1"/>
</dbReference>
<gene>
    <name evidence="1" type="ORF">SBAD_LOCUS9586</name>
</gene>
<dbReference type="GO" id="GO:0005737">
    <property type="term" value="C:cytoplasm"/>
    <property type="evidence" value="ECO:0007669"/>
    <property type="project" value="TreeGrafter"/>
</dbReference>
<dbReference type="GO" id="GO:0048512">
    <property type="term" value="P:circadian behavior"/>
    <property type="evidence" value="ECO:0007669"/>
    <property type="project" value="TreeGrafter"/>
</dbReference>
<reference evidence="1 2" key="2">
    <citation type="submission" date="2018-11" db="EMBL/GenBank/DDBJ databases">
        <authorList>
            <consortium name="Pathogen Informatics"/>
        </authorList>
    </citation>
    <scope>NUCLEOTIDE SEQUENCE [LARGE SCALE GENOMIC DNA]</scope>
</reference>
<dbReference type="EMBL" id="UZAM01012904">
    <property type="protein sequence ID" value="VDP24105.1"/>
    <property type="molecule type" value="Genomic_DNA"/>
</dbReference>
<name>A0A183J139_9BILA</name>
<evidence type="ECO:0000313" key="3">
    <source>
        <dbReference type="WBParaSite" id="SBAD_0000993501-mRNA-1"/>
    </source>
</evidence>
<dbReference type="AlphaFoldDB" id="A0A183J139"/>
<dbReference type="GO" id="GO:0050804">
    <property type="term" value="P:modulation of chemical synaptic transmission"/>
    <property type="evidence" value="ECO:0007669"/>
    <property type="project" value="TreeGrafter"/>
</dbReference>
<dbReference type="InterPro" id="IPR052407">
    <property type="entry name" value="BTB_POZ_domain_cont_9"/>
</dbReference>
<dbReference type="PANTHER" id="PTHR46306:SF1">
    <property type="entry name" value="BTB_POZ DOMAIN-CONTAINING PROTEIN 9"/>
    <property type="match status" value="1"/>
</dbReference>
<organism evidence="3">
    <name type="scientific">Soboliphyme baturini</name>
    <dbReference type="NCBI Taxonomy" id="241478"/>
    <lineage>
        <taxon>Eukaryota</taxon>
        <taxon>Metazoa</taxon>
        <taxon>Ecdysozoa</taxon>
        <taxon>Nematoda</taxon>
        <taxon>Enoplea</taxon>
        <taxon>Dorylaimia</taxon>
        <taxon>Dioctophymatida</taxon>
        <taxon>Dioctophymatoidea</taxon>
        <taxon>Soboliphymatidae</taxon>
        <taxon>Soboliphyme</taxon>
    </lineage>
</organism>
<dbReference type="OrthoDB" id="9997739at2759"/>
<accession>A0A183J139</accession>
<dbReference type="PANTHER" id="PTHR46306">
    <property type="entry name" value="BTB/POZ DOMAIN-CONTAINING PROTEIN 9"/>
    <property type="match status" value="1"/>
</dbReference>
<reference evidence="3" key="1">
    <citation type="submission" date="2016-06" db="UniProtKB">
        <authorList>
            <consortium name="WormBaseParasite"/>
        </authorList>
    </citation>
    <scope>IDENTIFICATION</scope>
</reference>
<dbReference type="SUPFAM" id="SSF49785">
    <property type="entry name" value="Galactose-binding domain-like"/>
    <property type="match status" value="1"/>
</dbReference>
<protein>
    <submittedName>
        <fullName evidence="3">F5/8 type C domain-containing protein</fullName>
    </submittedName>
</protein>
<sequence length="196" mass="22971">MALSFAVVKEIISCDSFFVLEIEVSKTAREWIRSNPILENLLNCIRPSGIVSANDVLDMIKTRSEKVDSQLKNREYLILDINVAASNRNAQVIDGELRMALLNGDCKSYDMEMERGFKLHLRKDVDNPCIIRILVRNCDNRKYSYYIETSIDCENWKLLMDKRNEERSSWQHHKFEPKLMIYVKIVGTRNTEIEYN</sequence>